<dbReference type="GO" id="GO:0005524">
    <property type="term" value="F:ATP binding"/>
    <property type="evidence" value="ECO:0007669"/>
    <property type="project" value="UniProtKB-KW"/>
</dbReference>
<name>D5X518_THIK1</name>
<evidence type="ECO:0000259" key="4">
    <source>
        <dbReference type="PROSITE" id="PS50893"/>
    </source>
</evidence>
<sequence length="318" mass="33907">MNPAQDPAVVAQGLTKRFGHFVAVDHLDLSIARGEVMGFIGPNGAGKSTTIRMFCGLVTPSAGRATVAGFDVGSQSQAVREHIGYMSQKFSLYGDLTVAENLRFFGGIYRVPQQEMAERVAFALSMAGLEGRENALVATLAGGWKQRLALGCAILHRPPVLFLDEPTSGVEPEARRKFWDLIHQLAAGGVTILVSTHYMDEAEYCNRIALIDRGKLMAVGSPGELRTRELGGELVEVACAPLGAARTALLTAPGVVEAAIFGDKLHVVLGQGGLTSETLPDFLQTHGVQTGQIRDVVPSLEDVFVRIVSRAQDARSAA</sequence>
<proteinExistence type="predicted"/>
<keyword evidence="2" id="KW-0547">Nucleotide-binding</keyword>
<dbReference type="PANTHER" id="PTHR43038">
    <property type="entry name" value="ATP-BINDING CASSETTE, SUB-FAMILY H, MEMBER 1"/>
    <property type="match status" value="1"/>
</dbReference>
<dbReference type="GO" id="GO:0016887">
    <property type="term" value="F:ATP hydrolysis activity"/>
    <property type="evidence" value="ECO:0007669"/>
    <property type="project" value="InterPro"/>
</dbReference>
<feature type="domain" description="ABC transporter" evidence="4">
    <location>
        <begin position="9"/>
        <end position="238"/>
    </location>
</feature>
<protein>
    <submittedName>
        <fullName evidence="5">ABC transporter related protein</fullName>
    </submittedName>
</protein>
<dbReference type="SUPFAM" id="SSF52540">
    <property type="entry name" value="P-loop containing nucleoside triphosphate hydrolases"/>
    <property type="match status" value="1"/>
</dbReference>
<dbReference type="Gene3D" id="3.40.50.300">
    <property type="entry name" value="P-loop containing nucleotide triphosphate hydrolases"/>
    <property type="match status" value="1"/>
</dbReference>
<dbReference type="InterPro" id="IPR017871">
    <property type="entry name" value="ABC_transporter-like_CS"/>
</dbReference>
<dbReference type="BioCyc" id="TINT75379:TINT_RS02185-MONOMER"/>
<dbReference type="SMART" id="SM00382">
    <property type="entry name" value="AAA"/>
    <property type="match status" value="1"/>
</dbReference>
<dbReference type="eggNOG" id="COG1131">
    <property type="taxonomic scope" value="Bacteria"/>
</dbReference>
<dbReference type="HOGENOM" id="CLU_000604_1_2_4"/>
<organism evidence="5">
    <name type="scientific">Thiomonas intermedia (strain K12)</name>
    <name type="common">Thiobacillus intermedius</name>
    <dbReference type="NCBI Taxonomy" id="75379"/>
    <lineage>
        <taxon>Bacteria</taxon>
        <taxon>Pseudomonadati</taxon>
        <taxon>Pseudomonadota</taxon>
        <taxon>Betaproteobacteria</taxon>
        <taxon>Burkholderiales</taxon>
        <taxon>Thiomonas</taxon>
    </lineage>
</organism>
<dbReference type="PROSITE" id="PS50893">
    <property type="entry name" value="ABC_TRANSPORTER_2"/>
    <property type="match status" value="1"/>
</dbReference>
<dbReference type="InterPro" id="IPR027417">
    <property type="entry name" value="P-loop_NTPase"/>
</dbReference>
<reference evidence="5" key="1">
    <citation type="submission" date="2010-04" db="EMBL/GenBank/DDBJ databases">
        <title>Complete sequence of Thiomonas intermedia K12.</title>
        <authorList>
            <consortium name="US DOE Joint Genome Institute"/>
            <person name="Lucas S."/>
            <person name="Copeland A."/>
            <person name="Lapidus A."/>
            <person name="Cheng J.-F."/>
            <person name="Bruce D."/>
            <person name="Goodwin L."/>
            <person name="Pitluck S."/>
            <person name="Davenport K."/>
            <person name="Detter J.C."/>
            <person name="Han C."/>
            <person name="Tapia R."/>
            <person name="Land M."/>
            <person name="Hauser L."/>
            <person name="Kyrpides N."/>
            <person name="Ovchinnikova G."/>
            <person name="Kerfeld C.A."/>
            <person name="Cannon G.C."/>
            <person name="Heinhorst S."/>
            <person name="Woyke T."/>
        </authorList>
    </citation>
    <scope>NUCLEOTIDE SEQUENCE [LARGE SCALE GENOMIC DNA]</scope>
    <source>
        <strain evidence="5">K12</strain>
    </source>
</reference>
<dbReference type="PANTHER" id="PTHR43038:SF3">
    <property type="entry name" value="ABC TRANSPORTER G FAMILY MEMBER 20 ISOFORM X1"/>
    <property type="match status" value="1"/>
</dbReference>
<evidence type="ECO:0000256" key="2">
    <source>
        <dbReference type="ARBA" id="ARBA00022741"/>
    </source>
</evidence>
<gene>
    <name evidence="5" type="ordered locus">Tint_0433</name>
</gene>
<dbReference type="STRING" id="75379.Tint_0433"/>
<dbReference type="PROSITE" id="PS00211">
    <property type="entry name" value="ABC_TRANSPORTER_1"/>
    <property type="match status" value="1"/>
</dbReference>
<dbReference type="InterPro" id="IPR003439">
    <property type="entry name" value="ABC_transporter-like_ATP-bd"/>
</dbReference>
<dbReference type="Pfam" id="PF00005">
    <property type="entry name" value="ABC_tran"/>
    <property type="match status" value="1"/>
</dbReference>
<dbReference type="KEGG" id="tin:Tint_0433"/>
<accession>D5X518</accession>
<keyword evidence="3" id="KW-0067">ATP-binding</keyword>
<evidence type="ECO:0000256" key="3">
    <source>
        <dbReference type="ARBA" id="ARBA00022840"/>
    </source>
</evidence>
<keyword evidence="1" id="KW-1003">Cell membrane</keyword>
<dbReference type="EMBL" id="CP002021">
    <property type="protein sequence ID" value="ADG29842.1"/>
    <property type="molecule type" value="Genomic_DNA"/>
</dbReference>
<evidence type="ECO:0000313" key="5">
    <source>
        <dbReference type="EMBL" id="ADG29842.1"/>
    </source>
</evidence>
<evidence type="ECO:0000256" key="1">
    <source>
        <dbReference type="ARBA" id="ARBA00022475"/>
    </source>
</evidence>
<dbReference type="AlphaFoldDB" id="D5X518"/>
<dbReference type="InterPro" id="IPR003593">
    <property type="entry name" value="AAA+_ATPase"/>
</dbReference>
<keyword evidence="1" id="KW-0472">Membrane</keyword>